<dbReference type="SUPFAM" id="SSF47781">
    <property type="entry name" value="RuvA domain 2-like"/>
    <property type="match status" value="1"/>
</dbReference>
<reference evidence="4" key="1">
    <citation type="submission" date="2020-02" db="EMBL/GenBank/DDBJ databases">
        <title>Flavobacterium sp. genome.</title>
        <authorList>
            <person name="Jung H.S."/>
            <person name="Baek J.H."/>
            <person name="Jeon C.O."/>
        </authorList>
    </citation>
    <scope>NUCLEOTIDE SEQUENCE</scope>
    <source>
        <strain evidence="4">SE-s28</strain>
    </source>
</reference>
<dbReference type="Gene3D" id="3.40.50.450">
    <property type="match status" value="1"/>
</dbReference>
<dbReference type="InterPro" id="IPR003488">
    <property type="entry name" value="DprA"/>
</dbReference>
<evidence type="ECO:0000313" key="4">
    <source>
        <dbReference type="EMBL" id="NMH28348.1"/>
    </source>
</evidence>
<protein>
    <submittedName>
        <fullName evidence="4">DNA-protecting protein DprA</fullName>
    </submittedName>
</protein>
<dbReference type="RefSeq" id="WP_169527452.1">
    <property type="nucleotide sequence ID" value="NZ_JAAMPU010000105.1"/>
</dbReference>
<dbReference type="Pfam" id="PF17782">
    <property type="entry name" value="WHD_DprA"/>
    <property type="match status" value="1"/>
</dbReference>
<evidence type="ECO:0000313" key="5">
    <source>
        <dbReference type="Proteomes" id="UP000712080"/>
    </source>
</evidence>
<organism evidence="4 5">
    <name type="scientific">Flavobacterium silvaticum</name>
    <dbReference type="NCBI Taxonomy" id="1852020"/>
    <lineage>
        <taxon>Bacteria</taxon>
        <taxon>Pseudomonadati</taxon>
        <taxon>Bacteroidota</taxon>
        <taxon>Flavobacteriia</taxon>
        <taxon>Flavobacteriales</taxon>
        <taxon>Flavobacteriaceae</taxon>
        <taxon>Flavobacterium</taxon>
    </lineage>
</organism>
<dbReference type="InterPro" id="IPR036388">
    <property type="entry name" value="WH-like_DNA-bd_sf"/>
</dbReference>
<feature type="domain" description="Smf/DprA SLOG" evidence="2">
    <location>
        <begin position="84"/>
        <end position="290"/>
    </location>
</feature>
<dbReference type="InterPro" id="IPR010994">
    <property type="entry name" value="RuvA_2-like"/>
</dbReference>
<evidence type="ECO:0000256" key="1">
    <source>
        <dbReference type="ARBA" id="ARBA00006525"/>
    </source>
</evidence>
<dbReference type="Pfam" id="PF02481">
    <property type="entry name" value="DNA_processg_A"/>
    <property type="match status" value="1"/>
</dbReference>
<dbReference type="AlphaFoldDB" id="A0A972JIK3"/>
<dbReference type="Proteomes" id="UP000712080">
    <property type="component" value="Unassembled WGS sequence"/>
</dbReference>
<proteinExistence type="inferred from homology"/>
<dbReference type="SUPFAM" id="SSF102405">
    <property type="entry name" value="MCP/YpsA-like"/>
    <property type="match status" value="1"/>
</dbReference>
<dbReference type="NCBIfam" id="TIGR00732">
    <property type="entry name" value="dprA"/>
    <property type="match status" value="1"/>
</dbReference>
<sequence>MRHTDLIYLIALRQCYGIGDITAKKLLTHFKSAEEVFKRNPVEIAGLTGIGLKNSQNIKLSEWLQKAEREAEFAFQNNIDCQRFDDPDYPEKLKHCPDGPTLLFSKGNINLKDRKIISIVGTRKVTAAGIDFCRRLIFDLAPLDPVIVSGFAYGVDIVAHQAAIEKGLQTIAVMAHGHNQIYPKPHQKFVKPILENGGFMTEFCTWENPLPENFVKRNRIVAGLSEATVVIESAEKGGSLITANMALDYNRDVFAVPGKPTDPLSQGCNNLIKTQRAQILTQAADLVYSLNWDLKKTELQVQKQLFVDLSDEEKLIFDHLSQTGNQSLDVIALECGFPVQKLSGLLLQMELKGVVRPMPGKMFQAV</sequence>
<accession>A0A972JIK3</accession>
<dbReference type="Gene3D" id="1.10.10.10">
    <property type="entry name" value="Winged helix-like DNA-binding domain superfamily/Winged helix DNA-binding domain"/>
    <property type="match status" value="1"/>
</dbReference>
<dbReference type="PANTHER" id="PTHR43022">
    <property type="entry name" value="PROTEIN SMF"/>
    <property type="match status" value="1"/>
</dbReference>
<evidence type="ECO:0000259" key="3">
    <source>
        <dbReference type="Pfam" id="PF17782"/>
    </source>
</evidence>
<dbReference type="InterPro" id="IPR057666">
    <property type="entry name" value="DrpA_SLOG"/>
</dbReference>
<name>A0A972JIK3_9FLAO</name>
<comment type="similarity">
    <text evidence="1">Belongs to the DprA/Smf family.</text>
</comment>
<dbReference type="GO" id="GO:0009294">
    <property type="term" value="P:DNA-mediated transformation"/>
    <property type="evidence" value="ECO:0007669"/>
    <property type="project" value="InterPro"/>
</dbReference>
<keyword evidence="5" id="KW-1185">Reference proteome</keyword>
<dbReference type="PANTHER" id="PTHR43022:SF1">
    <property type="entry name" value="PROTEIN SMF"/>
    <property type="match status" value="1"/>
</dbReference>
<dbReference type="InterPro" id="IPR041614">
    <property type="entry name" value="DprA_WH"/>
</dbReference>
<comment type="caution">
    <text evidence="4">The sequence shown here is derived from an EMBL/GenBank/DDBJ whole genome shotgun (WGS) entry which is preliminary data.</text>
</comment>
<evidence type="ECO:0000259" key="2">
    <source>
        <dbReference type="Pfam" id="PF02481"/>
    </source>
</evidence>
<feature type="domain" description="DprA winged helix" evidence="3">
    <location>
        <begin position="308"/>
        <end position="361"/>
    </location>
</feature>
<gene>
    <name evidence="4" type="primary">dprA</name>
    <name evidence="4" type="ORF">G6047_09915</name>
</gene>
<dbReference type="EMBL" id="JAAMPU010000105">
    <property type="protein sequence ID" value="NMH28348.1"/>
    <property type="molecule type" value="Genomic_DNA"/>
</dbReference>